<keyword evidence="3" id="KW-1185">Reference proteome</keyword>
<organism evidence="2 3">
    <name type="scientific">Caligus rogercresseyi</name>
    <name type="common">Sea louse</name>
    <dbReference type="NCBI Taxonomy" id="217165"/>
    <lineage>
        <taxon>Eukaryota</taxon>
        <taxon>Metazoa</taxon>
        <taxon>Ecdysozoa</taxon>
        <taxon>Arthropoda</taxon>
        <taxon>Crustacea</taxon>
        <taxon>Multicrustacea</taxon>
        <taxon>Hexanauplia</taxon>
        <taxon>Copepoda</taxon>
        <taxon>Siphonostomatoida</taxon>
        <taxon>Caligidae</taxon>
        <taxon>Caligus</taxon>
    </lineage>
</organism>
<dbReference type="Proteomes" id="UP000595437">
    <property type="component" value="Chromosome 6"/>
</dbReference>
<sequence>HFERQAIQQKIREEIQNQKEEHLTVYKKNTLDVETGSDLKSISMEIGTARVNEADEGDDHDAIKRTSADP</sequence>
<dbReference type="AlphaFoldDB" id="A0A7T8HGC3"/>
<name>A0A7T8HGC3_CALRO</name>
<gene>
    <name evidence="2" type="ORF">FKW44_009904</name>
</gene>
<protein>
    <submittedName>
        <fullName evidence="2">Uncharacterized protein</fullName>
    </submittedName>
</protein>
<evidence type="ECO:0000313" key="2">
    <source>
        <dbReference type="EMBL" id="QQP49291.1"/>
    </source>
</evidence>
<reference evidence="3" key="1">
    <citation type="submission" date="2021-01" db="EMBL/GenBank/DDBJ databases">
        <title>Caligus Genome Assembly.</title>
        <authorList>
            <person name="Gallardo-Escarate C."/>
        </authorList>
    </citation>
    <scope>NUCLEOTIDE SEQUENCE [LARGE SCALE GENOMIC DNA]</scope>
</reference>
<dbReference type="EMBL" id="CP045895">
    <property type="protein sequence ID" value="QQP49291.1"/>
    <property type="molecule type" value="Genomic_DNA"/>
</dbReference>
<evidence type="ECO:0000256" key="1">
    <source>
        <dbReference type="SAM" id="MobiDB-lite"/>
    </source>
</evidence>
<feature type="compositionally biased region" description="Basic and acidic residues" evidence="1">
    <location>
        <begin position="60"/>
        <end position="70"/>
    </location>
</feature>
<proteinExistence type="predicted"/>
<feature type="region of interest" description="Disordered" evidence="1">
    <location>
        <begin position="50"/>
        <end position="70"/>
    </location>
</feature>
<feature type="non-terminal residue" evidence="2">
    <location>
        <position position="70"/>
    </location>
</feature>
<feature type="non-terminal residue" evidence="2">
    <location>
        <position position="1"/>
    </location>
</feature>
<evidence type="ECO:0000313" key="3">
    <source>
        <dbReference type="Proteomes" id="UP000595437"/>
    </source>
</evidence>
<accession>A0A7T8HGC3</accession>